<dbReference type="OrthoDB" id="127785at2"/>
<feature type="region of interest" description="Disordered" evidence="1">
    <location>
        <begin position="56"/>
        <end position="77"/>
    </location>
</feature>
<keyword evidence="3" id="KW-1185">Reference proteome</keyword>
<feature type="region of interest" description="Disordered" evidence="1">
    <location>
        <begin position="1"/>
        <end position="22"/>
    </location>
</feature>
<reference evidence="3" key="1">
    <citation type="submission" date="2016-10" db="EMBL/GenBank/DDBJ databases">
        <authorList>
            <person name="Varghese N."/>
            <person name="Submissions S."/>
        </authorList>
    </citation>
    <scope>NUCLEOTIDE SEQUENCE [LARGE SCALE GENOMIC DNA]</scope>
    <source>
        <strain evidence="3">DSM 43163</strain>
    </source>
</reference>
<evidence type="ECO:0000313" key="2">
    <source>
        <dbReference type="EMBL" id="SEG87983.1"/>
    </source>
</evidence>
<proteinExistence type="predicted"/>
<dbReference type="Proteomes" id="UP000236723">
    <property type="component" value="Unassembled WGS sequence"/>
</dbReference>
<accession>A0A1H6DT98</accession>
<sequence length="465" mass="51518">MNESRQTSDLPGEPGRDINLHEPVDDLDTIDHMISRYFTPERLEWQWRQIVEAARTHGAGRSRGDASPAPASPPDTVLPCRAGASLAQSRDVGRAATSAVEAAESQAMSARDLRMASPGDREETRAVVVELQELLSRCPAGALGAEGSAVVLAAVAALAQALITDRDERAALRLIRAAFPHLEFLGRRHPAVLEVRRVRAEALSELGLYRRAEKLLRRLSEDEERVFGSGDPRTALLLLWTLVGSGRSQEAEGGFRSLEARLAQPRGTVTPMLWHLRCRYSWLLGQQGWVNESVRGYDDVIIDRSHELGADHADALDARHSKGKMLVLAEEGAQAVTLLQALADDRARVQGDRHPDTLETLKYLHLARVQMEPRDDRVLHHAINDLVQILRIQDERHGPVHPLSRDTTAWLHGLFRLQERARSRGHIPDLGRLPNTGEGQSRTIPLSRRSGTSPDARPAPEQVVR</sequence>
<dbReference type="AlphaFoldDB" id="A0A1H6DT98"/>
<feature type="compositionally biased region" description="Polar residues" evidence="1">
    <location>
        <begin position="437"/>
        <end position="453"/>
    </location>
</feature>
<evidence type="ECO:0000256" key="1">
    <source>
        <dbReference type="SAM" id="MobiDB-lite"/>
    </source>
</evidence>
<dbReference type="EMBL" id="FNVO01000021">
    <property type="protein sequence ID" value="SEG87983.1"/>
    <property type="molecule type" value="Genomic_DNA"/>
</dbReference>
<dbReference type="Gene3D" id="1.25.40.10">
    <property type="entry name" value="Tetratricopeptide repeat domain"/>
    <property type="match status" value="2"/>
</dbReference>
<gene>
    <name evidence="2" type="ORF">SAMN04489712_12151</name>
</gene>
<evidence type="ECO:0000313" key="3">
    <source>
        <dbReference type="Proteomes" id="UP000236723"/>
    </source>
</evidence>
<dbReference type="InterPro" id="IPR011990">
    <property type="entry name" value="TPR-like_helical_dom_sf"/>
</dbReference>
<evidence type="ECO:0008006" key="4">
    <source>
        <dbReference type="Google" id="ProtNLM"/>
    </source>
</evidence>
<organism evidence="2 3">
    <name type="scientific">Thermomonospora echinospora</name>
    <dbReference type="NCBI Taxonomy" id="1992"/>
    <lineage>
        <taxon>Bacteria</taxon>
        <taxon>Bacillati</taxon>
        <taxon>Actinomycetota</taxon>
        <taxon>Actinomycetes</taxon>
        <taxon>Streptosporangiales</taxon>
        <taxon>Thermomonosporaceae</taxon>
        <taxon>Thermomonospora</taxon>
    </lineage>
</organism>
<protein>
    <recommendedName>
        <fullName evidence="4">Tetratricopeptide repeat-containing protein</fullName>
    </recommendedName>
</protein>
<feature type="region of interest" description="Disordered" evidence="1">
    <location>
        <begin position="425"/>
        <end position="465"/>
    </location>
</feature>
<name>A0A1H6DT98_9ACTN</name>